<dbReference type="Pfam" id="PF01713">
    <property type="entry name" value="Smr"/>
    <property type="match status" value="1"/>
</dbReference>
<dbReference type="Gene3D" id="3.30.1370.110">
    <property type="match status" value="1"/>
</dbReference>
<dbReference type="SMART" id="SM00463">
    <property type="entry name" value="SMR"/>
    <property type="match status" value="1"/>
</dbReference>
<organism evidence="2 3">
    <name type="scientific">Staphylococcus gallinarum</name>
    <dbReference type="NCBI Taxonomy" id="1293"/>
    <lineage>
        <taxon>Bacteria</taxon>
        <taxon>Bacillati</taxon>
        <taxon>Bacillota</taxon>
        <taxon>Bacilli</taxon>
        <taxon>Bacillales</taxon>
        <taxon>Staphylococcaceae</taxon>
        <taxon>Staphylococcus</taxon>
    </lineage>
</organism>
<dbReference type="SUPFAM" id="SSF160443">
    <property type="entry name" value="SMR domain-like"/>
    <property type="match status" value="1"/>
</dbReference>
<sequence>MRGYRYDEAMVAVDQYLDQAVLSNYEQVYIIHGKGTGALQKGVQNHLKQHKSVASYRNGMPSEGGFGVTVAELK</sequence>
<gene>
    <name evidence="2" type="primary">mutS2_5</name>
    <name evidence="2" type="ORF">NCTC12195_02011</name>
</gene>
<dbReference type="PROSITE" id="PS50828">
    <property type="entry name" value="SMR"/>
    <property type="match status" value="1"/>
</dbReference>
<feature type="domain" description="Smr" evidence="1">
    <location>
        <begin position="1"/>
        <end position="74"/>
    </location>
</feature>
<dbReference type="EMBL" id="UHDK01000001">
    <property type="protein sequence ID" value="SUM32565.1"/>
    <property type="molecule type" value="Genomic_DNA"/>
</dbReference>
<dbReference type="InterPro" id="IPR002625">
    <property type="entry name" value="Smr_dom"/>
</dbReference>
<evidence type="ECO:0000313" key="3">
    <source>
        <dbReference type="Proteomes" id="UP000255277"/>
    </source>
</evidence>
<name>A0A380FF39_STAGA</name>
<dbReference type="InterPro" id="IPR036063">
    <property type="entry name" value="Smr_dom_sf"/>
</dbReference>
<proteinExistence type="predicted"/>
<protein>
    <submittedName>
        <fullName evidence="2">Recombination and DNA strand exchange inhibitor protein</fullName>
    </submittedName>
</protein>
<evidence type="ECO:0000313" key="2">
    <source>
        <dbReference type="EMBL" id="SUM32565.1"/>
    </source>
</evidence>
<dbReference type="Proteomes" id="UP000255277">
    <property type="component" value="Unassembled WGS sequence"/>
</dbReference>
<evidence type="ECO:0000259" key="1">
    <source>
        <dbReference type="PROSITE" id="PS50828"/>
    </source>
</evidence>
<dbReference type="AlphaFoldDB" id="A0A380FF39"/>
<reference evidence="2 3" key="1">
    <citation type="submission" date="2018-06" db="EMBL/GenBank/DDBJ databases">
        <authorList>
            <consortium name="Pathogen Informatics"/>
            <person name="Doyle S."/>
        </authorList>
    </citation>
    <scope>NUCLEOTIDE SEQUENCE [LARGE SCALE GENOMIC DNA]</scope>
    <source>
        <strain evidence="2 3">NCTC12195</strain>
    </source>
</reference>
<accession>A0A380FF39</accession>